<keyword evidence="3" id="KW-1185">Reference proteome</keyword>
<dbReference type="PANTHER" id="PTHR24559">
    <property type="entry name" value="TRANSPOSON TY3-I GAG-POL POLYPROTEIN"/>
    <property type="match status" value="1"/>
</dbReference>
<sequence>MEEEVKPIRQQQRRLNPKILNATRKDHFPLPFIDKVLEKLSRKSHYCFLDGLSRYMQIHIAPEDQHKTTFTCPFDTFAYTRMPFGLCNAPSTFQFCMTSIFSDLLQDCMEVFMDDFMVYADSFEACLGNLSKVLKRCINTNLVRKLPPNCLFVFPQDFQQLLFLLLAEVVGNDNRELLFTVQVGVL</sequence>
<dbReference type="EMBL" id="QJKJ01008896">
    <property type="protein sequence ID" value="RDX78342.1"/>
    <property type="molecule type" value="Genomic_DNA"/>
</dbReference>
<evidence type="ECO:0000313" key="2">
    <source>
        <dbReference type="EMBL" id="RDX78342.1"/>
    </source>
</evidence>
<comment type="caution">
    <text evidence="2">The sequence shown here is derived from an EMBL/GenBank/DDBJ whole genome shotgun (WGS) entry which is preliminary data.</text>
</comment>
<dbReference type="InterPro" id="IPR043502">
    <property type="entry name" value="DNA/RNA_pol_sf"/>
</dbReference>
<proteinExistence type="predicted"/>
<gene>
    <name evidence="2" type="ORF">CR513_41389</name>
</gene>
<feature type="domain" description="Reverse transcriptase" evidence="1">
    <location>
        <begin position="14"/>
        <end position="142"/>
    </location>
</feature>
<dbReference type="Proteomes" id="UP000257109">
    <property type="component" value="Unassembled WGS sequence"/>
</dbReference>
<protein>
    <recommendedName>
        <fullName evidence="1">Reverse transcriptase domain-containing protein</fullName>
    </recommendedName>
</protein>
<dbReference type="InterPro" id="IPR000477">
    <property type="entry name" value="RT_dom"/>
</dbReference>
<organism evidence="2 3">
    <name type="scientific">Mucuna pruriens</name>
    <name type="common">Velvet bean</name>
    <name type="synonym">Dolichos pruriens</name>
    <dbReference type="NCBI Taxonomy" id="157652"/>
    <lineage>
        <taxon>Eukaryota</taxon>
        <taxon>Viridiplantae</taxon>
        <taxon>Streptophyta</taxon>
        <taxon>Embryophyta</taxon>
        <taxon>Tracheophyta</taxon>
        <taxon>Spermatophyta</taxon>
        <taxon>Magnoliopsida</taxon>
        <taxon>eudicotyledons</taxon>
        <taxon>Gunneridae</taxon>
        <taxon>Pentapetalae</taxon>
        <taxon>rosids</taxon>
        <taxon>fabids</taxon>
        <taxon>Fabales</taxon>
        <taxon>Fabaceae</taxon>
        <taxon>Papilionoideae</taxon>
        <taxon>50 kb inversion clade</taxon>
        <taxon>NPAAA clade</taxon>
        <taxon>indigoferoid/millettioid clade</taxon>
        <taxon>Phaseoleae</taxon>
        <taxon>Mucuna</taxon>
    </lineage>
</organism>
<dbReference type="SUPFAM" id="SSF56672">
    <property type="entry name" value="DNA/RNA polymerases"/>
    <property type="match status" value="1"/>
</dbReference>
<dbReference type="InterPro" id="IPR053134">
    <property type="entry name" value="RNA-dir_DNA_polymerase"/>
</dbReference>
<dbReference type="AlphaFoldDB" id="A0A371FJ76"/>
<feature type="non-terminal residue" evidence="2">
    <location>
        <position position="1"/>
    </location>
</feature>
<dbReference type="CDD" id="cd01647">
    <property type="entry name" value="RT_LTR"/>
    <property type="match status" value="1"/>
</dbReference>
<accession>A0A371FJ76</accession>
<dbReference type="Pfam" id="PF00078">
    <property type="entry name" value="RVT_1"/>
    <property type="match status" value="1"/>
</dbReference>
<dbReference type="OrthoDB" id="1689949at2759"/>
<dbReference type="PANTHER" id="PTHR24559:SF444">
    <property type="entry name" value="REVERSE TRANSCRIPTASE DOMAIN-CONTAINING PROTEIN"/>
    <property type="match status" value="1"/>
</dbReference>
<dbReference type="Gene3D" id="3.30.70.270">
    <property type="match status" value="1"/>
</dbReference>
<evidence type="ECO:0000313" key="3">
    <source>
        <dbReference type="Proteomes" id="UP000257109"/>
    </source>
</evidence>
<dbReference type="Gene3D" id="3.10.10.10">
    <property type="entry name" value="HIV Type 1 Reverse Transcriptase, subunit A, domain 1"/>
    <property type="match status" value="1"/>
</dbReference>
<dbReference type="InterPro" id="IPR043128">
    <property type="entry name" value="Rev_trsase/Diguanyl_cyclase"/>
</dbReference>
<evidence type="ECO:0000259" key="1">
    <source>
        <dbReference type="Pfam" id="PF00078"/>
    </source>
</evidence>
<reference evidence="2" key="1">
    <citation type="submission" date="2018-05" db="EMBL/GenBank/DDBJ databases">
        <title>Draft genome of Mucuna pruriens seed.</title>
        <authorList>
            <person name="Nnadi N.E."/>
            <person name="Vos R."/>
            <person name="Hasami M.H."/>
            <person name="Devisetty U.K."/>
            <person name="Aguiy J.C."/>
        </authorList>
    </citation>
    <scope>NUCLEOTIDE SEQUENCE [LARGE SCALE GENOMIC DNA]</scope>
    <source>
        <strain evidence="2">JCA_2017</strain>
    </source>
</reference>
<name>A0A371FJ76_MUCPR</name>